<evidence type="ECO:0000313" key="1">
    <source>
        <dbReference type="EMBL" id="ADO36807.1"/>
    </source>
</evidence>
<sequence>MKCNNLFQETEGKTKRQAKIVGLNKFL</sequence>
<reference evidence="1 2" key="2">
    <citation type="journal article" date="2011" name="J. Bacteriol.">
        <title>Complete genome sequence of a carbon monoxide-utilizing acetogen, Eubacterium limosum KIST612.</title>
        <authorList>
            <person name="Roh H."/>
            <person name="Ko H.J."/>
            <person name="Kim D."/>
            <person name="Choi D.G."/>
            <person name="Park S."/>
            <person name="Kim S."/>
            <person name="Chang I.S."/>
            <person name="Choi I.G."/>
        </authorList>
    </citation>
    <scope>NUCLEOTIDE SEQUENCE [LARGE SCALE GENOMIC DNA]</scope>
    <source>
        <strain evidence="1 2">KIST612</strain>
    </source>
</reference>
<gene>
    <name evidence="1" type="ordered locus">ELI_1823</name>
</gene>
<name>E3GK54_9FIRM</name>
<organism evidence="1 2">
    <name type="scientific">Eubacterium callanderi</name>
    <dbReference type="NCBI Taxonomy" id="53442"/>
    <lineage>
        <taxon>Bacteria</taxon>
        <taxon>Bacillati</taxon>
        <taxon>Bacillota</taxon>
        <taxon>Clostridia</taxon>
        <taxon>Eubacteriales</taxon>
        <taxon>Eubacteriaceae</taxon>
        <taxon>Eubacterium</taxon>
    </lineage>
</organism>
<evidence type="ECO:0000313" key="2">
    <source>
        <dbReference type="Proteomes" id="UP000006873"/>
    </source>
</evidence>
<proteinExistence type="predicted"/>
<dbReference type="EMBL" id="CP002273">
    <property type="protein sequence ID" value="ADO36807.1"/>
    <property type="molecule type" value="Genomic_DNA"/>
</dbReference>
<dbReference type="HOGENOM" id="CLU_3414693_0_0_9"/>
<dbReference type="Proteomes" id="UP000006873">
    <property type="component" value="Chromosome"/>
</dbReference>
<dbReference type="AlphaFoldDB" id="E3GK54"/>
<reference key="1">
    <citation type="submission" date="2010-09" db="EMBL/GenBank/DDBJ databases">
        <authorList>
            <person name="Roh H."/>
            <person name="Ko H.-J."/>
            <person name="Kim D."/>
            <person name="Choi D.G."/>
            <person name="Park S."/>
            <person name="Kim S."/>
            <person name="Kim K.H."/>
            <person name="Chang I.S."/>
            <person name="Choi I.-G."/>
        </authorList>
    </citation>
    <scope>NUCLEOTIDE SEQUENCE</scope>
    <source>
        <strain>KIST612</strain>
    </source>
</reference>
<protein>
    <submittedName>
        <fullName evidence="1">Uncharacterized protein</fullName>
    </submittedName>
</protein>
<dbReference type="KEGG" id="elm:ELI_1823"/>
<keyword evidence="2" id="KW-1185">Reference proteome</keyword>
<accession>E3GK54</accession>